<organism evidence="3">
    <name type="scientific">marine metagenome</name>
    <dbReference type="NCBI Taxonomy" id="408172"/>
    <lineage>
        <taxon>unclassified sequences</taxon>
        <taxon>metagenomes</taxon>
        <taxon>ecological metagenomes</taxon>
    </lineage>
</organism>
<reference evidence="3" key="1">
    <citation type="submission" date="2018-05" db="EMBL/GenBank/DDBJ databases">
        <authorList>
            <person name="Lanie J.A."/>
            <person name="Ng W.-L."/>
            <person name="Kazmierczak K.M."/>
            <person name="Andrzejewski T.M."/>
            <person name="Davidsen T.M."/>
            <person name="Wayne K.J."/>
            <person name="Tettelin H."/>
            <person name="Glass J.I."/>
            <person name="Rusch D."/>
            <person name="Podicherti R."/>
            <person name="Tsui H.-C.T."/>
            <person name="Winkler M.E."/>
        </authorList>
    </citation>
    <scope>NUCLEOTIDE SEQUENCE</scope>
</reference>
<accession>A0A381YR35</accession>
<dbReference type="EMBL" id="UINC01018837">
    <property type="protein sequence ID" value="SVA79420.1"/>
    <property type="molecule type" value="Genomic_DNA"/>
</dbReference>
<dbReference type="InterPro" id="IPR050585">
    <property type="entry name" value="Xaa-Pro_dipeptidyl-ppase/CocE"/>
</dbReference>
<sequence length="581" mass="63966">MKPKATVRFDQNLEINLRDGTKTYADVYRPADSGSHPVLLTRTPYDKSSAASRTNAVDAASAASEGYAVVIQDVRGRHASRGEFYTFINEIDDGYDSIEWAASQPWASGKVGMYGASYVGATQWLAARSQAPSLTAIAPTVTASDYHEGWAWQGGAFELGFNLSWAVGSLTEANWRNLSTILNLAEAGKTELISVKDSLTSAFHRLPLSEMEALKGGLAPYYYDWMDHPEYDDYWKALCIEDSHSEIKIPAFNIGGWYDVFLGGTIRNFTGMTKLGGSSDSRNGQHLLIGPWVHGNTGILAGSYGFGTLSSRDSADVKGRTLAYYDKWLKGEVGKEASDKPVRIFVMGVNEWRDEDEWPLKRSVDTRFYLHSKGGANTLLGDGVLGQSSPDDEPSDSFLYNPQFPVPTAGGGLCCDDDFMRSGVYDQRFIEQRSDVLVYSSPALDEDMEVTGPVTVTLFASTTARDTDFTAKLVDVNESGFARNLTDGIIRARYRNSRSSASFVDPGSVGEYTIDLWATSNVFLKGHCIRLEISSSNFPRFDRNLNTGGEIGKEENFESALQTIHHSREYPSYVTLPLVPK</sequence>
<protein>
    <recommendedName>
        <fullName evidence="2">Xaa-Pro dipeptidyl-peptidase C-terminal domain-containing protein</fullName>
    </recommendedName>
</protein>
<dbReference type="SUPFAM" id="SSF49785">
    <property type="entry name" value="Galactose-binding domain-like"/>
    <property type="match status" value="1"/>
</dbReference>
<dbReference type="AlphaFoldDB" id="A0A381YR35"/>
<dbReference type="Gene3D" id="3.40.50.1820">
    <property type="entry name" value="alpha/beta hydrolase"/>
    <property type="match status" value="1"/>
</dbReference>
<dbReference type="SMART" id="SM00939">
    <property type="entry name" value="PepX_C"/>
    <property type="match status" value="1"/>
</dbReference>
<dbReference type="Gene3D" id="1.10.3020.10">
    <property type="entry name" value="alpha-amino acid ester hydrolase ( Helical cap domain)"/>
    <property type="match status" value="1"/>
</dbReference>
<dbReference type="InterPro" id="IPR008979">
    <property type="entry name" value="Galactose-bd-like_sf"/>
</dbReference>
<evidence type="ECO:0000259" key="2">
    <source>
        <dbReference type="SMART" id="SM00939"/>
    </source>
</evidence>
<dbReference type="NCBIfam" id="TIGR00976">
    <property type="entry name" value="CocE_NonD"/>
    <property type="match status" value="1"/>
</dbReference>
<gene>
    <name evidence="3" type="ORF">METZ01_LOCUS132274</name>
</gene>
<feature type="domain" description="Xaa-Pro dipeptidyl-peptidase C-terminal" evidence="2">
    <location>
        <begin position="322"/>
        <end position="575"/>
    </location>
</feature>
<dbReference type="SUPFAM" id="SSF53474">
    <property type="entry name" value="alpha/beta-Hydrolases"/>
    <property type="match status" value="1"/>
</dbReference>
<dbReference type="GO" id="GO:0008239">
    <property type="term" value="F:dipeptidyl-peptidase activity"/>
    <property type="evidence" value="ECO:0007669"/>
    <property type="project" value="InterPro"/>
</dbReference>
<dbReference type="Pfam" id="PF02129">
    <property type="entry name" value="Peptidase_S15"/>
    <property type="match status" value="1"/>
</dbReference>
<dbReference type="InterPro" id="IPR000383">
    <property type="entry name" value="Xaa-Pro-like_dom"/>
</dbReference>
<proteinExistence type="predicted"/>
<dbReference type="InterPro" id="IPR013736">
    <property type="entry name" value="Xaa-Pro_dipept_C"/>
</dbReference>
<evidence type="ECO:0000256" key="1">
    <source>
        <dbReference type="ARBA" id="ARBA00022801"/>
    </source>
</evidence>
<dbReference type="PANTHER" id="PTHR43056:SF10">
    <property type="entry name" value="COCE_NOND FAMILY, PUTATIVE (AFU_ORTHOLOGUE AFUA_7G00600)-RELATED"/>
    <property type="match status" value="1"/>
</dbReference>
<dbReference type="InterPro" id="IPR029058">
    <property type="entry name" value="AB_hydrolase_fold"/>
</dbReference>
<evidence type="ECO:0000313" key="3">
    <source>
        <dbReference type="EMBL" id="SVA79420.1"/>
    </source>
</evidence>
<dbReference type="InterPro" id="IPR005674">
    <property type="entry name" value="CocE/Ser_esterase"/>
</dbReference>
<dbReference type="Pfam" id="PF08530">
    <property type="entry name" value="PepX_C"/>
    <property type="match status" value="1"/>
</dbReference>
<name>A0A381YR35_9ZZZZ</name>
<dbReference type="Gene3D" id="2.60.120.260">
    <property type="entry name" value="Galactose-binding domain-like"/>
    <property type="match status" value="1"/>
</dbReference>
<keyword evidence="1" id="KW-0378">Hydrolase</keyword>
<dbReference type="PANTHER" id="PTHR43056">
    <property type="entry name" value="PEPTIDASE S9 PROLYL OLIGOPEPTIDASE"/>
    <property type="match status" value="1"/>
</dbReference>